<dbReference type="InterPro" id="IPR017850">
    <property type="entry name" value="Alkaline_phosphatase_core_sf"/>
</dbReference>
<evidence type="ECO:0000313" key="3">
    <source>
        <dbReference type="Proteomes" id="UP000011991"/>
    </source>
</evidence>
<proteinExistence type="predicted"/>
<keyword evidence="1" id="KW-0732">Signal</keyword>
<reference evidence="2 3" key="1">
    <citation type="journal article" date="2013" name="Mar. Genomics">
        <title>Expression of sulfatases in Rhodopirellula baltica and the diversity of sulfatases in the genus Rhodopirellula.</title>
        <authorList>
            <person name="Wegner C.E."/>
            <person name="Richter-Heitmann T."/>
            <person name="Klindworth A."/>
            <person name="Klockow C."/>
            <person name="Richter M."/>
            <person name="Achstetter T."/>
            <person name="Glockner F.O."/>
            <person name="Harder J."/>
        </authorList>
    </citation>
    <scope>NUCLEOTIDE SEQUENCE [LARGE SCALE GENOMIC DNA]</scope>
    <source>
        <strain evidence="2 3">SM1</strain>
    </source>
</reference>
<accession>M5RBS1</accession>
<evidence type="ECO:0000313" key="2">
    <source>
        <dbReference type="EMBL" id="EMI16933.1"/>
    </source>
</evidence>
<dbReference type="Proteomes" id="UP000011991">
    <property type="component" value="Unassembled WGS sequence"/>
</dbReference>
<feature type="signal peptide" evidence="1">
    <location>
        <begin position="1"/>
        <end position="35"/>
    </location>
</feature>
<name>M5RBS1_9BACT</name>
<dbReference type="AlphaFoldDB" id="M5RBS1"/>
<dbReference type="EMBL" id="ANOG01000889">
    <property type="protein sequence ID" value="EMI16933.1"/>
    <property type="molecule type" value="Genomic_DNA"/>
</dbReference>
<keyword evidence="3" id="KW-1185">Reference proteome</keyword>
<dbReference type="Gene3D" id="3.40.720.10">
    <property type="entry name" value="Alkaline Phosphatase, subunit A"/>
    <property type="match status" value="1"/>
</dbReference>
<comment type="caution">
    <text evidence="2">The sequence shown here is derived from an EMBL/GenBank/DDBJ whole genome shotgun (WGS) entry which is preliminary data.</text>
</comment>
<evidence type="ECO:0000256" key="1">
    <source>
        <dbReference type="SAM" id="SignalP"/>
    </source>
</evidence>
<gene>
    <name evidence="2" type="ORF">RMSM_06134</name>
</gene>
<dbReference type="SUPFAM" id="SSF53649">
    <property type="entry name" value="Alkaline phosphatase-like"/>
    <property type="match status" value="1"/>
</dbReference>
<sequence>MKTLKNTLIRRLAPLALLTLTFLSVPLATLEHSFAASPQPTAPDAMNILVLYADDWRNDTLGVAGNPVVKTPALDQLASQG</sequence>
<feature type="chain" id="PRO_5004070513" evidence="1">
    <location>
        <begin position="36"/>
        <end position="81"/>
    </location>
</feature>
<protein>
    <submittedName>
        <fullName evidence="2">Secreted protein</fullName>
    </submittedName>
</protein>
<feature type="non-terminal residue" evidence="2">
    <location>
        <position position="81"/>
    </location>
</feature>
<organism evidence="2 3">
    <name type="scientific">Rhodopirellula maiorica SM1</name>
    <dbReference type="NCBI Taxonomy" id="1265738"/>
    <lineage>
        <taxon>Bacteria</taxon>
        <taxon>Pseudomonadati</taxon>
        <taxon>Planctomycetota</taxon>
        <taxon>Planctomycetia</taxon>
        <taxon>Pirellulales</taxon>
        <taxon>Pirellulaceae</taxon>
        <taxon>Novipirellula</taxon>
    </lineage>
</organism>